<gene>
    <name evidence="2" type="ORF">BIY20_04330</name>
    <name evidence="3" type="ORF">BIY22_05830</name>
</gene>
<dbReference type="SUPFAM" id="SSF53474">
    <property type="entry name" value="alpha/beta-Hydrolases"/>
    <property type="match status" value="1"/>
</dbReference>
<keyword evidence="3" id="KW-0378">Hydrolase</keyword>
<dbReference type="GO" id="GO:0016020">
    <property type="term" value="C:membrane"/>
    <property type="evidence" value="ECO:0007669"/>
    <property type="project" value="TreeGrafter"/>
</dbReference>
<sequence>MFKETRFQLLDVRIAAREIGFAQGNEPTVVYLHGWLDNAASFESVMIELKHLAPHWHQCAIDLAGHGLSSHKSGGNYYPFHDYIDDLYQFLANLSPNKLILVGHSLGALIASCYSAAFPEQVAALIQIEGNGPLAESSENSVERLRDGVKSRRRVRAKPQREFATVEQIIERRASVNNLTTEQIAPIVWRGSEATASGWRLRHDIKLQSDSLYRMSFAHAAHVRQHILCPQQIILANNGYAYLQQDSDKLANVVYIEGGHHCHLQHPALVAQHIFALVNKI</sequence>
<dbReference type="AlphaFoldDB" id="A0A1Q9HJQ4"/>
<dbReference type="PANTHER" id="PTHR43798:SF33">
    <property type="entry name" value="HYDROLASE, PUTATIVE (AFU_ORTHOLOGUE AFUA_2G14860)-RELATED"/>
    <property type="match status" value="1"/>
</dbReference>
<dbReference type="Proteomes" id="UP000186039">
    <property type="component" value="Unassembled WGS sequence"/>
</dbReference>
<dbReference type="GO" id="GO:0016787">
    <property type="term" value="F:hydrolase activity"/>
    <property type="evidence" value="ECO:0007669"/>
    <property type="project" value="UniProtKB-KW"/>
</dbReference>
<dbReference type="PANTHER" id="PTHR43798">
    <property type="entry name" value="MONOACYLGLYCEROL LIPASE"/>
    <property type="match status" value="1"/>
</dbReference>
<dbReference type="Proteomes" id="UP000186313">
    <property type="component" value="Unassembled WGS sequence"/>
</dbReference>
<dbReference type="OrthoDB" id="149912at2"/>
<dbReference type="Pfam" id="PF00561">
    <property type="entry name" value="Abhydrolase_1"/>
    <property type="match status" value="1"/>
</dbReference>
<dbReference type="STRING" id="1381081.BIY22_05830"/>
<reference evidence="4 5" key="1">
    <citation type="submission" date="2016-09" db="EMBL/GenBank/DDBJ databases">
        <title>Genomic Taxonomy of the Vibrionaceae.</title>
        <authorList>
            <person name="Gonzalez-Castillo A."/>
            <person name="Gomez-Gil B."/>
            <person name="Enciso-Ibarra K."/>
        </authorList>
    </citation>
    <scope>NUCLEOTIDE SEQUENCE [LARGE SCALE GENOMIC DNA]</scope>
    <source>
        <strain evidence="2 4">CAIM 1902</strain>
        <strain evidence="3 5">CAIM 703</strain>
    </source>
</reference>
<dbReference type="InterPro" id="IPR050266">
    <property type="entry name" value="AB_hydrolase_sf"/>
</dbReference>
<name>A0A1Q9HJQ4_9VIBR</name>
<feature type="domain" description="AB hydrolase-1" evidence="1">
    <location>
        <begin position="27"/>
        <end position="143"/>
    </location>
</feature>
<dbReference type="EMBL" id="MJMJ01000012">
    <property type="protein sequence ID" value="OLQ90510.1"/>
    <property type="molecule type" value="Genomic_DNA"/>
</dbReference>
<proteinExistence type="predicted"/>
<comment type="caution">
    <text evidence="3">The sequence shown here is derived from an EMBL/GenBank/DDBJ whole genome shotgun (WGS) entry which is preliminary data.</text>
</comment>
<dbReference type="RefSeq" id="WP_075708192.1">
    <property type="nucleotide sequence ID" value="NZ_AP019654.1"/>
</dbReference>
<accession>A0A1Q9HJQ4</accession>
<evidence type="ECO:0000313" key="5">
    <source>
        <dbReference type="Proteomes" id="UP000186313"/>
    </source>
</evidence>
<evidence type="ECO:0000313" key="4">
    <source>
        <dbReference type="Proteomes" id="UP000186039"/>
    </source>
</evidence>
<dbReference type="InterPro" id="IPR000073">
    <property type="entry name" value="AB_hydrolase_1"/>
</dbReference>
<keyword evidence="4" id="KW-1185">Reference proteome</keyword>
<dbReference type="InterPro" id="IPR029058">
    <property type="entry name" value="AB_hydrolase_fold"/>
</dbReference>
<organism evidence="3 5">
    <name type="scientific">Vibrio panuliri</name>
    <dbReference type="NCBI Taxonomy" id="1381081"/>
    <lineage>
        <taxon>Bacteria</taxon>
        <taxon>Pseudomonadati</taxon>
        <taxon>Pseudomonadota</taxon>
        <taxon>Gammaproteobacteria</taxon>
        <taxon>Vibrionales</taxon>
        <taxon>Vibrionaceae</taxon>
        <taxon>Vibrio</taxon>
    </lineage>
</organism>
<evidence type="ECO:0000259" key="1">
    <source>
        <dbReference type="Pfam" id="PF00561"/>
    </source>
</evidence>
<dbReference type="EMBL" id="MJMH01000250">
    <property type="protein sequence ID" value="OLQ84009.1"/>
    <property type="molecule type" value="Genomic_DNA"/>
</dbReference>
<evidence type="ECO:0000313" key="3">
    <source>
        <dbReference type="EMBL" id="OLQ90510.1"/>
    </source>
</evidence>
<evidence type="ECO:0000313" key="2">
    <source>
        <dbReference type="EMBL" id="OLQ84009.1"/>
    </source>
</evidence>
<dbReference type="Gene3D" id="3.40.50.1820">
    <property type="entry name" value="alpha/beta hydrolase"/>
    <property type="match status" value="1"/>
</dbReference>
<protein>
    <submittedName>
        <fullName evidence="3">Hydrolase</fullName>
    </submittedName>
</protein>